<evidence type="ECO:0000259" key="1">
    <source>
        <dbReference type="PROSITE" id="PS50879"/>
    </source>
</evidence>
<dbReference type="AlphaFoldDB" id="A0AAV4NW00"/>
<comment type="caution">
    <text evidence="2">The sequence shown here is derived from an EMBL/GenBank/DDBJ whole genome shotgun (WGS) entry which is preliminary data.</text>
</comment>
<dbReference type="GO" id="GO:0004523">
    <property type="term" value="F:RNA-DNA hybrid ribonuclease activity"/>
    <property type="evidence" value="ECO:0007669"/>
    <property type="project" value="InterPro"/>
</dbReference>
<dbReference type="InterPro" id="IPR036397">
    <property type="entry name" value="RNaseH_sf"/>
</dbReference>
<dbReference type="InterPro" id="IPR012337">
    <property type="entry name" value="RNaseH-like_sf"/>
</dbReference>
<dbReference type="EMBL" id="BPLQ01002024">
    <property type="protein sequence ID" value="GIX87761.1"/>
    <property type="molecule type" value="Genomic_DNA"/>
</dbReference>
<sequence>MGKNQIWMAVPSTGGGSLLHIHRRFQERQQGWLCNSHHKRNLELHAIKTAISFINEYSISNAKIITDSRSALHAVNNPNNNSPSILPLKELLKNTPSTVELIWTRAHIGVAGNELANICAK</sequence>
<proteinExistence type="predicted"/>
<gene>
    <name evidence="2" type="ORF">CDAR_617271</name>
</gene>
<name>A0AAV4NW00_9ARAC</name>
<dbReference type="SUPFAM" id="SSF53098">
    <property type="entry name" value="Ribonuclease H-like"/>
    <property type="match status" value="1"/>
</dbReference>
<reference evidence="2 3" key="1">
    <citation type="submission" date="2021-06" db="EMBL/GenBank/DDBJ databases">
        <title>Caerostris darwini draft genome.</title>
        <authorList>
            <person name="Kono N."/>
            <person name="Arakawa K."/>
        </authorList>
    </citation>
    <scope>NUCLEOTIDE SEQUENCE [LARGE SCALE GENOMIC DNA]</scope>
</reference>
<protein>
    <recommendedName>
        <fullName evidence="1">RNase H type-1 domain-containing protein</fullName>
    </recommendedName>
</protein>
<organism evidence="2 3">
    <name type="scientific">Caerostris darwini</name>
    <dbReference type="NCBI Taxonomy" id="1538125"/>
    <lineage>
        <taxon>Eukaryota</taxon>
        <taxon>Metazoa</taxon>
        <taxon>Ecdysozoa</taxon>
        <taxon>Arthropoda</taxon>
        <taxon>Chelicerata</taxon>
        <taxon>Arachnida</taxon>
        <taxon>Araneae</taxon>
        <taxon>Araneomorphae</taxon>
        <taxon>Entelegynae</taxon>
        <taxon>Araneoidea</taxon>
        <taxon>Araneidae</taxon>
        <taxon>Caerostris</taxon>
    </lineage>
</organism>
<evidence type="ECO:0000313" key="3">
    <source>
        <dbReference type="Proteomes" id="UP001054837"/>
    </source>
</evidence>
<feature type="domain" description="RNase H type-1" evidence="1">
    <location>
        <begin position="1"/>
        <end position="121"/>
    </location>
</feature>
<dbReference type="InterPro" id="IPR002156">
    <property type="entry name" value="RNaseH_domain"/>
</dbReference>
<dbReference type="GO" id="GO:0003676">
    <property type="term" value="F:nucleic acid binding"/>
    <property type="evidence" value="ECO:0007669"/>
    <property type="project" value="InterPro"/>
</dbReference>
<evidence type="ECO:0000313" key="2">
    <source>
        <dbReference type="EMBL" id="GIX87761.1"/>
    </source>
</evidence>
<dbReference type="Gene3D" id="3.30.420.10">
    <property type="entry name" value="Ribonuclease H-like superfamily/Ribonuclease H"/>
    <property type="match status" value="1"/>
</dbReference>
<keyword evidence="3" id="KW-1185">Reference proteome</keyword>
<accession>A0AAV4NW00</accession>
<dbReference type="Proteomes" id="UP001054837">
    <property type="component" value="Unassembled WGS sequence"/>
</dbReference>
<dbReference type="PROSITE" id="PS50879">
    <property type="entry name" value="RNASE_H_1"/>
    <property type="match status" value="1"/>
</dbReference>